<dbReference type="OrthoDB" id="1439817at2"/>
<dbReference type="AlphaFoldDB" id="A0A2D0MX46"/>
<dbReference type="InterPro" id="IPR037401">
    <property type="entry name" value="SnoaL-like"/>
</dbReference>
<reference evidence="2 3" key="1">
    <citation type="submission" date="2017-10" db="EMBL/GenBank/DDBJ databases">
        <title>The draft genome sequence of Lewinella nigricans NBRC 102662.</title>
        <authorList>
            <person name="Wang K."/>
        </authorList>
    </citation>
    <scope>NUCLEOTIDE SEQUENCE [LARGE SCALE GENOMIC DNA]</scope>
    <source>
        <strain evidence="2 3">NBRC 102662</strain>
    </source>
</reference>
<evidence type="ECO:0000259" key="1">
    <source>
        <dbReference type="Pfam" id="PF12680"/>
    </source>
</evidence>
<accession>A0A2D0MX46</accession>
<gene>
    <name evidence="2" type="ORF">CRP01_40535</name>
</gene>
<comment type="caution">
    <text evidence="2">The sequence shown here is derived from an EMBL/GenBank/DDBJ whole genome shotgun (WGS) entry which is preliminary data.</text>
</comment>
<proteinExistence type="predicted"/>
<sequence>MKKSALQVYQDFYAAMLSKTDAWQSMITDDVKLVGPLAQVEGKEAFIAANTPFFASIVSVEQLRVLKIGNTVVTQIHVKVGMPNGATVSLDVSEWYDISGGKIASLRTYFDTFDFRNAFG</sequence>
<feature type="domain" description="SnoaL-like" evidence="1">
    <location>
        <begin position="11"/>
        <end position="105"/>
    </location>
</feature>
<organism evidence="2 3">
    <name type="scientific">Flavilitoribacter nigricans (strain ATCC 23147 / DSM 23189 / NBRC 102662 / NCIMB 1420 / SS-2)</name>
    <name type="common">Lewinella nigricans</name>
    <dbReference type="NCBI Taxonomy" id="1122177"/>
    <lineage>
        <taxon>Bacteria</taxon>
        <taxon>Pseudomonadati</taxon>
        <taxon>Bacteroidota</taxon>
        <taxon>Saprospiria</taxon>
        <taxon>Saprospirales</taxon>
        <taxon>Lewinellaceae</taxon>
        <taxon>Flavilitoribacter</taxon>
    </lineage>
</organism>
<dbReference type="EMBL" id="PDUD01000076">
    <property type="protein sequence ID" value="PHN00750.1"/>
    <property type="molecule type" value="Genomic_DNA"/>
</dbReference>
<dbReference type="Gene3D" id="3.10.450.50">
    <property type="match status" value="1"/>
</dbReference>
<dbReference type="RefSeq" id="WP_099155827.1">
    <property type="nucleotide sequence ID" value="NZ_PDUD01000076.1"/>
</dbReference>
<dbReference type="InterPro" id="IPR032710">
    <property type="entry name" value="NTF2-like_dom_sf"/>
</dbReference>
<evidence type="ECO:0000313" key="3">
    <source>
        <dbReference type="Proteomes" id="UP000223913"/>
    </source>
</evidence>
<dbReference type="Proteomes" id="UP000223913">
    <property type="component" value="Unassembled WGS sequence"/>
</dbReference>
<keyword evidence="3" id="KW-1185">Reference proteome</keyword>
<dbReference type="SUPFAM" id="SSF54427">
    <property type="entry name" value="NTF2-like"/>
    <property type="match status" value="1"/>
</dbReference>
<dbReference type="Pfam" id="PF12680">
    <property type="entry name" value="SnoaL_2"/>
    <property type="match status" value="1"/>
</dbReference>
<name>A0A2D0MX46_FLAN2</name>
<evidence type="ECO:0000313" key="2">
    <source>
        <dbReference type="EMBL" id="PHN00750.1"/>
    </source>
</evidence>
<protein>
    <recommendedName>
        <fullName evidence="1">SnoaL-like domain-containing protein</fullName>
    </recommendedName>
</protein>